<accession>A0AAN9F774</accession>
<dbReference type="Proteomes" id="UP001372338">
    <property type="component" value="Unassembled WGS sequence"/>
</dbReference>
<protein>
    <submittedName>
        <fullName evidence="1">Uncharacterized protein</fullName>
    </submittedName>
</protein>
<gene>
    <name evidence="1" type="ORF">RIF29_21368</name>
</gene>
<name>A0AAN9F774_CROPI</name>
<proteinExistence type="predicted"/>
<sequence length="90" mass="10431">MPLGVFDKVFRLIFMLPLGQSDPSYQFIQLNSTQVKAWSESHNSVRRERERERQTANPGIATQFLRSALCSAPLRHQSNLYFFLKQNSLS</sequence>
<dbReference type="AlphaFoldDB" id="A0AAN9F774"/>
<evidence type="ECO:0000313" key="2">
    <source>
        <dbReference type="Proteomes" id="UP001372338"/>
    </source>
</evidence>
<evidence type="ECO:0000313" key="1">
    <source>
        <dbReference type="EMBL" id="KAK7268663.1"/>
    </source>
</evidence>
<comment type="caution">
    <text evidence="1">The sequence shown here is derived from an EMBL/GenBank/DDBJ whole genome shotgun (WGS) entry which is preliminary data.</text>
</comment>
<reference evidence="1 2" key="1">
    <citation type="submission" date="2024-01" db="EMBL/GenBank/DDBJ databases">
        <title>The genomes of 5 underutilized Papilionoideae crops provide insights into root nodulation and disease resistanc.</title>
        <authorList>
            <person name="Yuan L."/>
        </authorList>
    </citation>
    <scope>NUCLEOTIDE SEQUENCE [LARGE SCALE GENOMIC DNA]</scope>
    <source>
        <strain evidence="1">ZHUSHIDOU_FW_LH</strain>
        <tissue evidence="1">Leaf</tissue>
    </source>
</reference>
<dbReference type="EMBL" id="JAYWIO010000004">
    <property type="protein sequence ID" value="KAK7268663.1"/>
    <property type="molecule type" value="Genomic_DNA"/>
</dbReference>
<keyword evidence="2" id="KW-1185">Reference proteome</keyword>
<organism evidence="1 2">
    <name type="scientific">Crotalaria pallida</name>
    <name type="common">Smooth rattlebox</name>
    <name type="synonym">Crotalaria striata</name>
    <dbReference type="NCBI Taxonomy" id="3830"/>
    <lineage>
        <taxon>Eukaryota</taxon>
        <taxon>Viridiplantae</taxon>
        <taxon>Streptophyta</taxon>
        <taxon>Embryophyta</taxon>
        <taxon>Tracheophyta</taxon>
        <taxon>Spermatophyta</taxon>
        <taxon>Magnoliopsida</taxon>
        <taxon>eudicotyledons</taxon>
        <taxon>Gunneridae</taxon>
        <taxon>Pentapetalae</taxon>
        <taxon>rosids</taxon>
        <taxon>fabids</taxon>
        <taxon>Fabales</taxon>
        <taxon>Fabaceae</taxon>
        <taxon>Papilionoideae</taxon>
        <taxon>50 kb inversion clade</taxon>
        <taxon>genistoids sensu lato</taxon>
        <taxon>core genistoids</taxon>
        <taxon>Crotalarieae</taxon>
        <taxon>Crotalaria</taxon>
    </lineage>
</organism>